<dbReference type="SUPFAM" id="SSF56112">
    <property type="entry name" value="Protein kinase-like (PK-like)"/>
    <property type="match status" value="1"/>
</dbReference>
<dbReference type="InterPro" id="IPR000719">
    <property type="entry name" value="Prot_kinase_dom"/>
</dbReference>
<dbReference type="RefSeq" id="WP_065145476.1">
    <property type="nucleotide sequence ID" value="NZ_LZLS01000169.1"/>
</dbReference>
<evidence type="ECO:0000256" key="12">
    <source>
        <dbReference type="ARBA" id="ARBA00023136"/>
    </source>
</evidence>
<dbReference type="GO" id="GO:0005886">
    <property type="term" value="C:plasma membrane"/>
    <property type="evidence" value="ECO:0007669"/>
    <property type="project" value="UniProtKB-SubCell"/>
</dbReference>
<dbReference type="EC" id="2.7.11.1" evidence="2"/>
<evidence type="ECO:0000259" key="17">
    <source>
        <dbReference type="PROSITE" id="PS50011"/>
    </source>
</evidence>
<feature type="transmembrane region" description="Helical" evidence="16">
    <location>
        <begin position="341"/>
        <end position="362"/>
    </location>
</feature>
<protein>
    <recommendedName>
        <fullName evidence="2">non-specific serine/threonine protein kinase</fullName>
        <ecNumber evidence="2">2.7.11.1</ecNumber>
    </recommendedName>
</protein>
<keyword evidence="10" id="KW-0067">ATP-binding</keyword>
<dbReference type="PROSITE" id="PS00108">
    <property type="entry name" value="PROTEIN_KINASE_ST"/>
    <property type="match status" value="1"/>
</dbReference>
<dbReference type="CDD" id="cd14014">
    <property type="entry name" value="STKc_PknB_like"/>
    <property type="match status" value="1"/>
</dbReference>
<dbReference type="FunFam" id="1.10.510.10:FF:000021">
    <property type="entry name" value="Serine/threonine protein kinase"/>
    <property type="match status" value="1"/>
</dbReference>
<dbReference type="PANTHER" id="PTHR43289">
    <property type="entry name" value="MITOGEN-ACTIVATED PROTEIN KINASE KINASE KINASE 20-RELATED"/>
    <property type="match status" value="1"/>
</dbReference>
<dbReference type="SMART" id="SM00220">
    <property type="entry name" value="S_TKc"/>
    <property type="match status" value="1"/>
</dbReference>
<dbReference type="PANTHER" id="PTHR43289:SF6">
    <property type="entry name" value="SERINE_THREONINE-PROTEIN KINASE NEKL-3"/>
    <property type="match status" value="1"/>
</dbReference>
<feature type="region of interest" description="Disordered" evidence="15">
    <location>
        <begin position="368"/>
        <end position="404"/>
    </location>
</feature>
<evidence type="ECO:0000256" key="6">
    <source>
        <dbReference type="ARBA" id="ARBA00022679"/>
    </source>
</evidence>
<evidence type="ECO:0000256" key="9">
    <source>
        <dbReference type="ARBA" id="ARBA00022777"/>
    </source>
</evidence>
<dbReference type="Gene3D" id="3.30.200.20">
    <property type="entry name" value="Phosphorylase Kinase, domain 1"/>
    <property type="match status" value="1"/>
</dbReference>
<dbReference type="InterPro" id="IPR011009">
    <property type="entry name" value="Kinase-like_dom_sf"/>
</dbReference>
<dbReference type="AlphaFoldDB" id="A0A1A3NRZ9"/>
<keyword evidence="8" id="KW-0547">Nucleotide-binding</keyword>
<evidence type="ECO:0000256" key="8">
    <source>
        <dbReference type="ARBA" id="ARBA00022741"/>
    </source>
</evidence>
<reference evidence="18 19" key="1">
    <citation type="submission" date="2016-06" db="EMBL/GenBank/DDBJ databases">
        <authorList>
            <person name="Kjaerup R.B."/>
            <person name="Dalgaard T.S."/>
            <person name="Juul-Madsen H.R."/>
        </authorList>
    </citation>
    <scope>NUCLEOTIDE SEQUENCE [LARGE SCALE GENOMIC DNA]</scope>
    <source>
        <strain evidence="18 19">1165133.8</strain>
    </source>
</reference>
<keyword evidence="4 18" id="KW-0723">Serine/threonine-protein kinase</keyword>
<accession>A0A1A3NRZ9</accession>
<evidence type="ECO:0000256" key="15">
    <source>
        <dbReference type="SAM" id="MobiDB-lite"/>
    </source>
</evidence>
<keyword evidence="12 16" id="KW-0472">Membrane</keyword>
<sequence>MSPRVGVTLSGRYRLQRLIATGGMGQVWEAVDSRLGRRVAVKVLKQEFSQDPEFIERFRAEARTTAMLNHPGIAQVHDYGESAMDGEGRTAYLVMELVNGEPLNSVLKRTGRLSLRHALDMLEQTGRALQIAHAAGLVHRDVKPGNILITPTGQVKITDFGIAKAVDAAPVTQTGMVMGTAQYIAPEQALGHDATPASDVYALGVVGYEVVSGKRPFAGDGALTVAMKHIKEPPPPLPADLPPNVRELIEITLVKNPSQRYRSGGPFADAVAAVRAGRRPPRPSASPPAGRAAPAAIPSATPARIAPAPATRTTSPRQSRPAARSHRPPPARRTFSSGQRALLWAAGVLGALAIIIAVLIVINAKADNNQPSPPPTVTNTGSVQTSDFGPAPGADLDWTEGPEAGSAGLHASLVRFEIPR</sequence>
<keyword evidence="11 16" id="KW-1133">Transmembrane helix</keyword>
<name>A0A1A3NRZ9_MYCAS</name>
<dbReference type="PROSITE" id="PS50011">
    <property type="entry name" value="PROTEIN_KINASE_DOM"/>
    <property type="match status" value="1"/>
</dbReference>
<organism evidence="18 19">
    <name type="scientific">Mycobacterium asiaticum</name>
    <dbReference type="NCBI Taxonomy" id="1790"/>
    <lineage>
        <taxon>Bacteria</taxon>
        <taxon>Bacillati</taxon>
        <taxon>Actinomycetota</taxon>
        <taxon>Actinomycetes</taxon>
        <taxon>Mycobacteriales</taxon>
        <taxon>Mycobacteriaceae</taxon>
        <taxon>Mycobacterium</taxon>
    </lineage>
</organism>
<feature type="region of interest" description="Disordered" evidence="15">
    <location>
        <begin position="276"/>
        <end position="334"/>
    </location>
</feature>
<keyword evidence="6" id="KW-0808">Transferase</keyword>
<comment type="catalytic activity">
    <reaction evidence="14">
        <text>L-seryl-[protein] + ATP = O-phospho-L-seryl-[protein] + ADP + H(+)</text>
        <dbReference type="Rhea" id="RHEA:17989"/>
        <dbReference type="Rhea" id="RHEA-COMP:9863"/>
        <dbReference type="Rhea" id="RHEA-COMP:11604"/>
        <dbReference type="ChEBI" id="CHEBI:15378"/>
        <dbReference type="ChEBI" id="CHEBI:29999"/>
        <dbReference type="ChEBI" id="CHEBI:30616"/>
        <dbReference type="ChEBI" id="CHEBI:83421"/>
        <dbReference type="ChEBI" id="CHEBI:456216"/>
        <dbReference type="EC" id="2.7.11.1"/>
    </reaction>
</comment>
<keyword evidence="5" id="KW-0597">Phosphoprotein</keyword>
<feature type="compositionally biased region" description="Polar residues" evidence="15">
    <location>
        <begin position="377"/>
        <end position="387"/>
    </location>
</feature>
<evidence type="ECO:0000256" key="4">
    <source>
        <dbReference type="ARBA" id="ARBA00022527"/>
    </source>
</evidence>
<comment type="catalytic activity">
    <reaction evidence="13">
        <text>L-threonyl-[protein] + ATP = O-phospho-L-threonyl-[protein] + ADP + H(+)</text>
        <dbReference type="Rhea" id="RHEA:46608"/>
        <dbReference type="Rhea" id="RHEA-COMP:11060"/>
        <dbReference type="Rhea" id="RHEA-COMP:11605"/>
        <dbReference type="ChEBI" id="CHEBI:15378"/>
        <dbReference type="ChEBI" id="CHEBI:30013"/>
        <dbReference type="ChEBI" id="CHEBI:30616"/>
        <dbReference type="ChEBI" id="CHEBI:61977"/>
        <dbReference type="ChEBI" id="CHEBI:456216"/>
        <dbReference type="EC" id="2.7.11.1"/>
    </reaction>
</comment>
<dbReference type="FunFam" id="3.30.200.20:FF:000035">
    <property type="entry name" value="Serine/threonine protein kinase Stk1"/>
    <property type="match status" value="1"/>
</dbReference>
<feature type="domain" description="Protein kinase" evidence="17">
    <location>
        <begin position="13"/>
        <end position="272"/>
    </location>
</feature>
<proteinExistence type="predicted"/>
<evidence type="ECO:0000256" key="13">
    <source>
        <dbReference type="ARBA" id="ARBA00047899"/>
    </source>
</evidence>
<dbReference type="EMBL" id="LZLS01000169">
    <property type="protein sequence ID" value="OBK23809.1"/>
    <property type="molecule type" value="Genomic_DNA"/>
</dbReference>
<evidence type="ECO:0000256" key="10">
    <source>
        <dbReference type="ARBA" id="ARBA00022840"/>
    </source>
</evidence>
<keyword evidence="9 18" id="KW-0418">Kinase</keyword>
<feature type="compositionally biased region" description="Low complexity" evidence="15">
    <location>
        <begin position="287"/>
        <end position="322"/>
    </location>
</feature>
<comment type="subcellular location">
    <subcellularLocation>
        <location evidence="1">Cell membrane</location>
        <topology evidence="1">Single-pass membrane protein</topology>
    </subcellularLocation>
</comment>
<dbReference type="GO" id="GO:0004674">
    <property type="term" value="F:protein serine/threonine kinase activity"/>
    <property type="evidence" value="ECO:0007669"/>
    <property type="project" value="UniProtKB-KW"/>
</dbReference>
<evidence type="ECO:0000256" key="1">
    <source>
        <dbReference type="ARBA" id="ARBA00004162"/>
    </source>
</evidence>
<keyword evidence="3" id="KW-1003">Cell membrane</keyword>
<dbReference type="InterPro" id="IPR008271">
    <property type="entry name" value="Ser/Thr_kinase_AS"/>
</dbReference>
<evidence type="ECO:0000256" key="3">
    <source>
        <dbReference type="ARBA" id="ARBA00022475"/>
    </source>
</evidence>
<evidence type="ECO:0000313" key="19">
    <source>
        <dbReference type="Proteomes" id="UP000093928"/>
    </source>
</evidence>
<evidence type="ECO:0000256" key="5">
    <source>
        <dbReference type="ARBA" id="ARBA00022553"/>
    </source>
</evidence>
<dbReference type="Pfam" id="PF00069">
    <property type="entry name" value="Pkinase"/>
    <property type="match status" value="1"/>
</dbReference>
<evidence type="ECO:0000256" key="14">
    <source>
        <dbReference type="ARBA" id="ARBA00048679"/>
    </source>
</evidence>
<evidence type="ECO:0000256" key="2">
    <source>
        <dbReference type="ARBA" id="ARBA00012513"/>
    </source>
</evidence>
<dbReference type="GO" id="GO:0005524">
    <property type="term" value="F:ATP binding"/>
    <property type="evidence" value="ECO:0007669"/>
    <property type="project" value="UniProtKB-KW"/>
</dbReference>
<evidence type="ECO:0000256" key="7">
    <source>
        <dbReference type="ARBA" id="ARBA00022692"/>
    </source>
</evidence>
<evidence type="ECO:0000256" key="11">
    <source>
        <dbReference type="ARBA" id="ARBA00022989"/>
    </source>
</evidence>
<evidence type="ECO:0000313" key="18">
    <source>
        <dbReference type="EMBL" id="OBK23809.1"/>
    </source>
</evidence>
<dbReference type="Gene3D" id="1.10.510.10">
    <property type="entry name" value="Transferase(Phosphotransferase) domain 1"/>
    <property type="match status" value="1"/>
</dbReference>
<dbReference type="Proteomes" id="UP000093928">
    <property type="component" value="Unassembled WGS sequence"/>
</dbReference>
<comment type="caution">
    <text evidence="18">The sequence shown here is derived from an EMBL/GenBank/DDBJ whole genome shotgun (WGS) entry which is preliminary data.</text>
</comment>
<dbReference type="GO" id="GO:0045717">
    <property type="term" value="P:negative regulation of fatty acid biosynthetic process"/>
    <property type="evidence" value="ECO:0007669"/>
    <property type="project" value="UniProtKB-ARBA"/>
</dbReference>
<gene>
    <name evidence="18" type="ORF">A5634_05090</name>
</gene>
<evidence type="ECO:0000256" key="16">
    <source>
        <dbReference type="SAM" id="Phobius"/>
    </source>
</evidence>
<keyword evidence="7 16" id="KW-0812">Transmembrane</keyword>